<dbReference type="InterPro" id="IPR036955">
    <property type="entry name" value="AP2/ERF_dom_sf"/>
</dbReference>
<dbReference type="InterPro" id="IPR001471">
    <property type="entry name" value="AP2/ERF_dom"/>
</dbReference>
<evidence type="ECO:0000256" key="2">
    <source>
        <dbReference type="ARBA" id="ARBA00023015"/>
    </source>
</evidence>
<feature type="region of interest" description="Disordered" evidence="9">
    <location>
        <begin position="1"/>
        <end position="68"/>
    </location>
</feature>
<protein>
    <recommendedName>
        <fullName evidence="10">AP2/ERF domain-containing protein</fullName>
    </recommendedName>
</protein>
<feature type="region of interest" description="Disordered" evidence="9">
    <location>
        <begin position="260"/>
        <end position="305"/>
    </location>
</feature>
<dbReference type="GO" id="GO:0006950">
    <property type="term" value="P:response to stress"/>
    <property type="evidence" value="ECO:0007669"/>
    <property type="project" value="TreeGrafter"/>
</dbReference>
<dbReference type="PANTHER" id="PTHR31241:SF62">
    <property type="entry name" value="DEHYDRATION-RESPONSIVE ELEMENT-BINDING PROTEIN 2D"/>
    <property type="match status" value="1"/>
</dbReference>
<comment type="similarity">
    <text evidence="8">Belongs to the AP2/ERF transcription factor family. ERF subfamily.</text>
</comment>
<evidence type="ECO:0000259" key="10">
    <source>
        <dbReference type="PROSITE" id="PS51032"/>
    </source>
</evidence>
<evidence type="ECO:0000256" key="5">
    <source>
        <dbReference type="ARBA" id="ARBA00023159"/>
    </source>
</evidence>
<gene>
    <name evidence="11" type="ORF">LITE_LOCUS19802</name>
</gene>
<proteinExistence type="inferred from homology"/>
<evidence type="ECO:0000256" key="9">
    <source>
        <dbReference type="SAM" id="MobiDB-lite"/>
    </source>
</evidence>
<keyword evidence="6" id="KW-0804">Transcription</keyword>
<dbReference type="GO" id="GO:0003700">
    <property type="term" value="F:DNA-binding transcription factor activity"/>
    <property type="evidence" value="ECO:0007669"/>
    <property type="project" value="InterPro"/>
</dbReference>
<evidence type="ECO:0000313" key="11">
    <source>
        <dbReference type="EMBL" id="CAI0424105.1"/>
    </source>
</evidence>
<evidence type="ECO:0000256" key="6">
    <source>
        <dbReference type="ARBA" id="ARBA00023163"/>
    </source>
</evidence>
<feature type="compositionally biased region" description="Basic and acidic residues" evidence="9">
    <location>
        <begin position="36"/>
        <end position="50"/>
    </location>
</feature>
<evidence type="ECO:0000256" key="3">
    <source>
        <dbReference type="ARBA" id="ARBA00023016"/>
    </source>
</evidence>
<comment type="caution">
    <text evidence="11">The sequence shown here is derived from an EMBL/GenBank/DDBJ whole genome shotgun (WGS) entry which is preliminary data.</text>
</comment>
<keyword evidence="2" id="KW-0805">Transcription regulation</keyword>
<dbReference type="PROSITE" id="PS51032">
    <property type="entry name" value="AP2_ERF"/>
    <property type="match status" value="1"/>
</dbReference>
<feature type="domain" description="AP2/ERF" evidence="10">
    <location>
        <begin position="75"/>
        <end position="140"/>
    </location>
</feature>
<dbReference type="Proteomes" id="UP001154282">
    <property type="component" value="Unassembled WGS sequence"/>
</dbReference>
<dbReference type="GO" id="GO:0000976">
    <property type="term" value="F:transcription cis-regulatory region binding"/>
    <property type="evidence" value="ECO:0007669"/>
    <property type="project" value="TreeGrafter"/>
</dbReference>
<dbReference type="EMBL" id="CAMGYJ010000005">
    <property type="protein sequence ID" value="CAI0424105.1"/>
    <property type="molecule type" value="Genomic_DNA"/>
</dbReference>
<dbReference type="CDD" id="cd00018">
    <property type="entry name" value="AP2"/>
    <property type="match status" value="1"/>
</dbReference>
<feature type="compositionally biased region" description="Low complexity" evidence="9">
    <location>
        <begin position="1"/>
        <end position="20"/>
    </location>
</feature>
<dbReference type="PANTHER" id="PTHR31241">
    <property type="entry name" value="DEHYDRATION-RESPONSIVE ELEMENT-BINDING PROTEIN 2C"/>
    <property type="match status" value="1"/>
</dbReference>
<dbReference type="SMART" id="SM00380">
    <property type="entry name" value="AP2"/>
    <property type="match status" value="1"/>
</dbReference>
<dbReference type="PRINTS" id="PR00367">
    <property type="entry name" value="ETHRSPELEMNT"/>
</dbReference>
<dbReference type="GO" id="GO:0045893">
    <property type="term" value="P:positive regulation of DNA-templated transcription"/>
    <property type="evidence" value="ECO:0007669"/>
    <property type="project" value="TreeGrafter"/>
</dbReference>
<keyword evidence="7" id="KW-0539">Nucleus</keyword>
<keyword evidence="12" id="KW-1185">Reference proteome</keyword>
<organism evidence="11 12">
    <name type="scientific">Linum tenue</name>
    <dbReference type="NCBI Taxonomy" id="586396"/>
    <lineage>
        <taxon>Eukaryota</taxon>
        <taxon>Viridiplantae</taxon>
        <taxon>Streptophyta</taxon>
        <taxon>Embryophyta</taxon>
        <taxon>Tracheophyta</taxon>
        <taxon>Spermatophyta</taxon>
        <taxon>Magnoliopsida</taxon>
        <taxon>eudicotyledons</taxon>
        <taxon>Gunneridae</taxon>
        <taxon>Pentapetalae</taxon>
        <taxon>rosids</taxon>
        <taxon>fabids</taxon>
        <taxon>Malpighiales</taxon>
        <taxon>Linaceae</taxon>
        <taxon>Linum</taxon>
    </lineage>
</organism>
<dbReference type="FunFam" id="3.30.730.10:FF:000001">
    <property type="entry name" value="Ethylene-responsive transcription factor 2"/>
    <property type="match status" value="1"/>
</dbReference>
<dbReference type="Pfam" id="PF00847">
    <property type="entry name" value="AP2"/>
    <property type="match status" value="1"/>
</dbReference>
<evidence type="ECO:0000313" key="12">
    <source>
        <dbReference type="Proteomes" id="UP001154282"/>
    </source>
</evidence>
<sequence>MADLLGSGSFLGISSTSSSGKRTPRRRNGTVSVEETLERWKKQTKVDLLKNHNPPKGSKKGCMRGKGGPENMNCKYRGVRQRTWGKWVAEIREPVRGTGSTKKKGIRLWLGTFETAIEAAVAYDNAARSMYGDCAVLNFPSSSDEAVEYRSSDILSHETESGEVSGSLNLCEGNSNMDVESKMEPVGRCEGDLCGSAKHELGCSVFSQRNEESVVKTELEASSSNECEKKGESEQQVAILKTEELDEELEEFMRYCSGWGLNPTTNPPEQSPVKMEEESGYQQTNNGDIDLNPPPRVYPGSSSDFNSSGVRGRYGDYGHCSQLGSQQDGRQWDLAPYNNGGGSGSCGFGWSGWGAEMDWNMTMEEPGFCEEDRLFSVAEFGFQ</sequence>
<dbReference type="Gene3D" id="3.30.730.10">
    <property type="entry name" value="AP2/ERF domain"/>
    <property type="match status" value="1"/>
</dbReference>
<name>A0AAV0KQS2_9ROSI</name>
<dbReference type="SUPFAM" id="SSF54171">
    <property type="entry name" value="DNA-binding domain"/>
    <property type="match status" value="1"/>
</dbReference>
<comment type="subcellular location">
    <subcellularLocation>
        <location evidence="1">Nucleus</location>
    </subcellularLocation>
</comment>
<evidence type="ECO:0000256" key="7">
    <source>
        <dbReference type="ARBA" id="ARBA00023242"/>
    </source>
</evidence>
<evidence type="ECO:0000256" key="8">
    <source>
        <dbReference type="ARBA" id="ARBA00024343"/>
    </source>
</evidence>
<dbReference type="GO" id="GO:0005634">
    <property type="term" value="C:nucleus"/>
    <property type="evidence" value="ECO:0007669"/>
    <property type="project" value="UniProtKB-SubCell"/>
</dbReference>
<accession>A0AAV0KQS2</accession>
<keyword evidence="4" id="KW-0238">DNA-binding</keyword>
<evidence type="ECO:0000256" key="1">
    <source>
        <dbReference type="ARBA" id="ARBA00004123"/>
    </source>
</evidence>
<dbReference type="AlphaFoldDB" id="A0AAV0KQS2"/>
<evidence type="ECO:0000256" key="4">
    <source>
        <dbReference type="ARBA" id="ARBA00023125"/>
    </source>
</evidence>
<reference evidence="11" key="1">
    <citation type="submission" date="2022-08" db="EMBL/GenBank/DDBJ databases">
        <authorList>
            <person name="Gutierrez-Valencia J."/>
        </authorList>
    </citation>
    <scope>NUCLEOTIDE SEQUENCE</scope>
</reference>
<keyword evidence="3" id="KW-0346">Stress response</keyword>
<dbReference type="InterPro" id="IPR016177">
    <property type="entry name" value="DNA-bd_dom_sf"/>
</dbReference>
<keyword evidence="5" id="KW-0010">Activator</keyword>